<evidence type="ECO:0000313" key="4">
    <source>
        <dbReference type="Proteomes" id="UP000287605"/>
    </source>
</evidence>
<sequence>MALNDKRWSIGKDDIDRDNRLISRDPFNDSHLPSDDNGKSDFSRKNIFQKILSLVFALLLFAVLFYVGTKLPENISHSPWFLVFSLVFSFLGYFLATIVLSKITKYRGNKMN</sequence>
<keyword evidence="4" id="KW-1185">Reference proteome</keyword>
<name>A0A430ASJ0_9ENTE</name>
<organism evidence="3 4">
    <name type="scientific">Vagococcus elongatus</name>
    <dbReference type="NCBI Taxonomy" id="180344"/>
    <lineage>
        <taxon>Bacteria</taxon>
        <taxon>Bacillati</taxon>
        <taxon>Bacillota</taxon>
        <taxon>Bacilli</taxon>
        <taxon>Lactobacillales</taxon>
        <taxon>Enterococcaceae</taxon>
        <taxon>Vagococcus</taxon>
    </lineage>
</organism>
<feature type="region of interest" description="Disordered" evidence="1">
    <location>
        <begin position="18"/>
        <end position="41"/>
    </location>
</feature>
<accession>A0A430ASJ0</accession>
<dbReference type="OrthoDB" id="9992528at2"/>
<dbReference type="RefSeq" id="WP_126809353.1">
    <property type="nucleotide sequence ID" value="NZ_NGKA01000012.1"/>
</dbReference>
<keyword evidence="2" id="KW-0472">Membrane</keyword>
<evidence type="ECO:0000313" key="3">
    <source>
        <dbReference type="EMBL" id="RSU11029.1"/>
    </source>
</evidence>
<evidence type="ECO:0000256" key="1">
    <source>
        <dbReference type="SAM" id="MobiDB-lite"/>
    </source>
</evidence>
<dbReference type="AlphaFoldDB" id="A0A430ASJ0"/>
<keyword evidence="2" id="KW-1133">Transmembrane helix</keyword>
<dbReference type="Proteomes" id="UP000287605">
    <property type="component" value="Unassembled WGS sequence"/>
</dbReference>
<feature type="transmembrane region" description="Helical" evidence="2">
    <location>
        <begin position="51"/>
        <end position="68"/>
    </location>
</feature>
<evidence type="ECO:0000256" key="2">
    <source>
        <dbReference type="SAM" id="Phobius"/>
    </source>
</evidence>
<proteinExistence type="predicted"/>
<dbReference type="EMBL" id="NGKA01000012">
    <property type="protein sequence ID" value="RSU11029.1"/>
    <property type="molecule type" value="Genomic_DNA"/>
</dbReference>
<reference evidence="3 4" key="1">
    <citation type="submission" date="2017-05" db="EMBL/GenBank/DDBJ databases">
        <title>Vagococcus spp. assemblies.</title>
        <authorList>
            <person name="Gulvik C.A."/>
        </authorList>
    </citation>
    <scope>NUCLEOTIDE SEQUENCE [LARGE SCALE GENOMIC DNA]</scope>
    <source>
        <strain evidence="3 4">CCUG 51432</strain>
    </source>
</reference>
<protein>
    <submittedName>
        <fullName evidence="3">Uncharacterized protein</fullName>
    </submittedName>
</protein>
<keyword evidence="2" id="KW-0812">Transmembrane</keyword>
<feature type="transmembrane region" description="Helical" evidence="2">
    <location>
        <begin position="80"/>
        <end position="101"/>
    </location>
</feature>
<comment type="caution">
    <text evidence="3">The sequence shown here is derived from an EMBL/GenBank/DDBJ whole genome shotgun (WGS) entry which is preliminary data.</text>
</comment>
<gene>
    <name evidence="3" type="ORF">CBF29_08695</name>
</gene>